<dbReference type="Proteomes" id="UP000094570">
    <property type="component" value="Unassembled WGS sequence"/>
</dbReference>
<reference evidence="2" key="1">
    <citation type="submission" date="2016-04" db="EMBL/GenBank/DDBJ databases">
        <title>The genome sequence project of a novel Fervidobacterium isolate from a hot spring in Thailand.</title>
        <authorList>
            <person name="Gonzalez J.M."/>
            <person name="Cuecas A."/>
            <person name="Kanoksilapatham W."/>
        </authorList>
    </citation>
    <scope>NUCLEOTIDE SEQUENCE [LARGE SCALE GENOMIC DNA]</scope>
    <source>
        <strain evidence="2">FC2004</strain>
    </source>
</reference>
<proteinExistence type="predicted"/>
<dbReference type="EMBL" id="LWAF01000004">
    <property type="protein sequence ID" value="ODN30775.1"/>
    <property type="molecule type" value="Genomic_DNA"/>
</dbReference>
<evidence type="ECO:0000313" key="2">
    <source>
        <dbReference type="Proteomes" id="UP000094570"/>
    </source>
</evidence>
<sequence length="138" mass="15269">METPLKISKTPNTSRYLVGMELLSERDGNFSNSPSKISCRISVGRELLSERDGNDTAPYLLFRRYGAWSEGNFSLKEMETSTSSAVILETGIKLSEGNFSPKEMETTTTSCFVKFTNIIPVGRGLLSERDGNNKSLSN</sequence>
<dbReference type="AlphaFoldDB" id="A0A1E3G3D0"/>
<evidence type="ECO:0000313" key="1">
    <source>
        <dbReference type="EMBL" id="ODN30775.1"/>
    </source>
</evidence>
<name>A0A1E3G3D0_9BACT</name>
<keyword evidence="2" id="KW-1185">Reference proteome</keyword>
<gene>
    <name evidence="1" type="ORF">A4H02_04410</name>
</gene>
<comment type="caution">
    <text evidence="1">The sequence shown here is derived from an EMBL/GenBank/DDBJ whole genome shotgun (WGS) entry which is preliminary data.</text>
</comment>
<organism evidence="1 2">
    <name type="scientific">Fervidobacterium thailandense</name>
    <dbReference type="NCBI Taxonomy" id="1008305"/>
    <lineage>
        <taxon>Bacteria</taxon>
        <taxon>Thermotogati</taxon>
        <taxon>Thermotogota</taxon>
        <taxon>Thermotogae</taxon>
        <taxon>Thermotogales</taxon>
        <taxon>Fervidobacteriaceae</taxon>
        <taxon>Fervidobacterium</taxon>
    </lineage>
</organism>
<accession>A0A1E3G3D0</accession>
<protein>
    <submittedName>
        <fullName evidence="1">Uncharacterized protein</fullName>
    </submittedName>
</protein>